<reference evidence="3" key="1">
    <citation type="journal article" date="2019" name="Int. J. Syst. Evol. Microbiol.">
        <title>The Global Catalogue of Microorganisms (GCM) 10K type strain sequencing project: providing services to taxonomists for standard genome sequencing and annotation.</title>
        <authorList>
            <consortium name="The Broad Institute Genomics Platform"/>
            <consortium name="The Broad Institute Genome Sequencing Center for Infectious Disease"/>
            <person name="Wu L."/>
            <person name="Ma J."/>
        </authorList>
    </citation>
    <scope>NUCLEOTIDE SEQUENCE [LARGE SCALE GENOMIC DNA]</scope>
    <source>
        <strain evidence="3">CCUG 60214</strain>
    </source>
</reference>
<name>A0ABW3R3C0_9PSEU</name>
<keyword evidence="1" id="KW-0472">Membrane</keyword>
<evidence type="ECO:0000313" key="3">
    <source>
        <dbReference type="Proteomes" id="UP001597168"/>
    </source>
</evidence>
<comment type="caution">
    <text evidence="2">The sequence shown here is derived from an EMBL/GenBank/DDBJ whole genome shotgun (WGS) entry which is preliminary data.</text>
</comment>
<dbReference type="Proteomes" id="UP001597168">
    <property type="component" value="Unassembled WGS sequence"/>
</dbReference>
<dbReference type="EMBL" id="JBHTLK010000253">
    <property type="protein sequence ID" value="MFD1151567.1"/>
    <property type="molecule type" value="Genomic_DNA"/>
</dbReference>
<dbReference type="RefSeq" id="WP_380728688.1">
    <property type="nucleotide sequence ID" value="NZ_JBHTLK010000253.1"/>
</dbReference>
<feature type="transmembrane region" description="Helical" evidence="1">
    <location>
        <begin position="17"/>
        <end position="36"/>
    </location>
</feature>
<evidence type="ECO:0000256" key="1">
    <source>
        <dbReference type="SAM" id="Phobius"/>
    </source>
</evidence>
<keyword evidence="3" id="KW-1185">Reference proteome</keyword>
<keyword evidence="1" id="KW-0812">Transmembrane</keyword>
<protein>
    <submittedName>
        <fullName evidence="2">Uncharacterized protein</fullName>
    </submittedName>
</protein>
<sequence>MAERPWPALVRPDCANVVWIAAVLPFLAVGVVHQTVRFVTAG</sequence>
<keyword evidence="1" id="KW-1133">Transmembrane helix</keyword>
<gene>
    <name evidence="2" type="ORF">ACFQ3T_30915</name>
</gene>
<organism evidence="2 3">
    <name type="scientific">Saccharothrix hoggarensis</name>
    <dbReference type="NCBI Taxonomy" id="913853"/>
    <lineage>
        <taxon>Bacteria</taxon>
        <taxon>Bacillati</taxon>
        <taxon>Actinomycetota</taxon>
        <taxon>Actinomycetes</taxon>
        <taxon>Pseudonocardiales</taxon>
        <taxon>Pseudonocardiaceae</taxon>
        <taxon>Saccharothrix</taxon>
    </lineage>
</organism>
<proteinExistence type="predicted"/>
<accession>A0ABW3R3C0</accession>
<evidence type="ECO:0000313" key="2">
    <source>
        <dbReference type="EMBL" id="MFD1151567.1"/>
    </source>
</evidence>